<dbReference type="Pfam" id="PF07716">
    <property type="entry name" value="bZIP_2"/>
    <property type="match status" value="1"/>
</dbReference>
<keyword evidence="2" id="KW-0732">Signal</keyword>
<feature type="domain" description="BZIP" evidence="3">
    <location>
        <begin position="142"/>
        <end position="205"/>
    </location>
</feature>
<name>A0A8X6XCR9_9ARAC</name>
<dbReference type="OrthoDB" id="6430877at2759"/>
<sequence length="209" mass="23813">MCRASAVEVKLSTLVLHMLVFLGCGAALYKNISKDESFLAFLPHLQFPTEISKGKISYFCSEEFNSENSKCCHSSLPCVNLENAINDPTTQNPNSSHFQVQIKEVTSSDIKPLSPKSQSDLSVNLDEIAQESESSEKSSLDAKKYREMRRKNNIASQRSRKIRKQKESELSEQLKKLEKENAELLLLHNKLEKERDTLQKYFLEVIAKK</sequence>
<feature type="coiled-coil region" evidence="1">
    <location>
        <begin position="160"/>
        <end position="197"/>
    </location>
</feature>
<comment type="caution">
    <text evidence="4">The sequence shown here is derived from an EMBL/GenBank/DDBJ whole genome shotgun (WGS) entry which is preliminary data.</text>
</comment>
<dbReference type="InterPro" id="IPR046347">
    <property type="entry name" value="bZIP_sf"/>
</dbReference>
<dbReference type="Gene3D" id="1.20.5.170">
    <property type="match status" value="1"/>
</dbReference>
<evidence type="ECO:0000313" key="4">
    <source>
        <dbReference type="EMBL" id="GFY51368.1"/>
    </source>
</evidence>
<accession>A0A8X6XCR9</accession>
<proteinExistence type="predicted"/>
<dbReference type="GO" id="GO:0003700">
    <property type="term" value="F:DNA-binding transcription factor activity"/>
    <property type="evidence" value="ECO:0007669"/>
    <property type="project" value="InterPro"/>
</dbReference>
<feature type="chain" id="PRO_5036496205" description="BZIP domain-containing protein" evidence="2">
    <location>
        <begin position="28"/>
        <end position="209"/>
    </location>
</feature>
<dbReference type="CDD" id="cd14695">
    <property type="entry name" value="bZIP_HLF"/>
    <property type="match status" value="1"/>
</dbReference>
<dbReference type="PROSITE" id="PS51257">
    <property type="entry name" value="PROKAR_LIPOPROTEIN"/>
    <property type="match status" value="1"/>
</dbReference>
<dbReference type="Proteomes" id="UP000886998">
    <property type="component" value="Unassembled WGS sequence"/>
</dbReference>
<keyword evidence="5" id="KW-1185">Reference proteome</keyword>
<evidence type="ECO:0000256" key="2">
    <source>
        <dbReference type="SAM" id="SignalP"/>
    </source>
</evidence>
<dbReference type="AlphaFoldDB" id="A0A8X6XCR9"/>
<feature type="signal peptide" evidence="2">
    <location>
        <begin position="1"/>
        <end position="27"/>
    </location>
</feature>
<gene>
    <name evidence="4" type="ORF">TNIN_130031</name>
</gene>
<keyword evidence="1" id="KW-0175">Coiled coil</keyword>
<evidence type="ECO:0000256" key="1">
    <source>
        <dbReference type="SAM" id="Coils"/>
    </source>
</evidence>
<dbReference type="PROSITE" id="PS50217">
    <property type="entry name" value="BZIP"/>
    <property type="match status" value="1"/>
</dbReference>
<dbReference type="SUPFAM" id="SSF57959">
    <property type="entry name" value="Leucine zipper domain"/>
    <property type="match status" value="1"/>
</dbReference>
<evidence type="ECO:0000259" key="3">
    <source>
        <dbReference type="PROSITE" id="PS50217"/>
    </source>
</evidence>
<dbReference type="InterPro" id="IPR004827">
    <property type="entry name" value="bZIP"/>
</dbReference>
<protein>
    <recommendedName>
        <fullName evidence="3">BZIP domain-containing protein</fullName>
    </recommendedName>
</protein>
<dbReference type="EMBL" id="BMAV01008041">
    <property type="protein sequence ID" value="GFY51368.1"/>
    <property type="molecule type" value="Genomic_DNA"/>
</dbReference>
<organism evidence="4 5">
    <name type="scientific">Trichonephila inaurata madagascariensis</name>
    <dbReference type="NCBI Taxonomy" id="2747483"/>
    <lineage>
        <taxon>Eukaryota</taxon>
        <taxon>Metazoa</taxon>
        <taxon>Ecdysozoa</taxon>
        <taxon>Arthropoda</taxon>
        <taxon>Chelicerata</taxon>
        <taxon>Arachnida</taxon>
        <taxon>Araneae</taxon>
        <taxon>Araneomorphae</taxon>
        <taxon>Entelegynae</taxon>
        <taxon>Araneoidea</taxon>
        <taxon>Nephilidae</taxon>
        <taxon>Trichonephila</taxon>
        <taxon>Trichonephila inaurata</taxon>
    </lineage>
</organism>
<reference evidence="4" key="1">
    <citation type="submission" date="2020-08" db="EMBL/GenBank/DDBJ databases">
        <title>Multicomponent nature underlies the extraordinary mechanical properties of spider dragline silk.</title>
        <authorList>
            <person name="Kono N."/>
            <person name="Nakamura H."/>
            <person name="Mori M."/>
            <person name="Yoshida Y."/>
            <person name="Ohtoshi R."/>
            <person name="Malay A.D."/>
            <person name="Moran D.A.P."/>
            <person name="Tomita M."/>
            <person name="Numata K."/>
            <person name="Arakawa K."/>
        </authorList>
    </citation>
    <scope>NUCLEOTIDE SEQUENCE</scope>
</reference>
<evidence type="ECO:0000313" key="5">
    <source>
        <dbReference type="Proteomes" id="UP000886998"/>
    </source>
</evidence>